<name>A0AAV7EPM9_ARIFI</name>
<keyword evidence="3" id="KW-0677">Repeat</keyword>
<dbReference type="InterPro" id="IPR011990">
    <property type="entry name" value="TPR-like_helical_dom_sf"/>
</dbReference>
<dbReference type="InterPro" id="IPR033891">
    <property type="entry name" value="TTC38"/>
</dbReference>
<dbReference type="Gene3D" id="1.25.40.10">
    <property type="entry name" value="Tetratricopeptide repeat domain"/>
    <property type="match status" value="1"/>
</dbReference>
<evidence type="ECO:0000256" key="4">
    <source>
        <dbReference type="ARBA" id="ARBA00022803"/>
    </source>
</evidence>
<dbReference type="PANTHER" id="PTHR16263:SF4">
    <property type="entry name" value="TETRATRICOPEPTIDE REPEAT PROTEIN 38"/>
    <property type="match status" value="1"/>
</dbReference>
<keyword evidence="4" id="KW-0802">TPR repeat</keyword>
<dbReference type="SUPFAM" id="SSF48452">
    <property type="entry name" value="TPR-like"/>
    <property type="match status" value="1"/>
</dbReference>
<sequence>MDSHETRLDQWGYSVRTSSDGCISAINSFYDQVLNYGRQRSVILQAPLLDAKCVLANTLAAHFLSVSDRSLASTHLSAAQSRLEYASEYESAVFVAIWSLIKEDRDDEVALDMHLKLLKEFPRDLVSLKRAQVLCFYTGRPEVSLRLVEQVLPQNKEESYVYGMLSFPLLELGRMEEAEKAAKRGLEINKKDVWSQHNLCHVFQNDCHFKEAVEFMEGCSWSWSCCSSFMYTHNWWHVAVCYLEGHSPFESVLKIYDHHILEELQRTDAEPGEVYLNALGLLLRAYLRGKMTHIEDRLRTLANRLTDKSVWHSEWLLDVLALWALAISGEVNKAEELLKSIKSRFYDMSSEKQQKLQRALSLAEAMYEYGNGNFSNVYELLGPNFEANNCKVIGASDEQLEVFDEVWLCVLLGTGHASKAIEEIKKKIKKRERVPFLWRLLEKGFSMTGKGDSSSAAKENAIALEAACF</sequence>
<reference evidence="5 6" key="1">
    <citation type="submission" date="2021-07" db="EMBL/GenBank/DDBJ databases">
        <title>The Aristolochia fimbriata genome: insights into angiosperm evolution, floral development and chemical biosynthesis.</title>
        <authorList>
            <person name="Jiao Y."/>
        </authorList>
    </citation>
    <scope>NUCLEOTIDE SEQUENCE [LARGE SCALE GENOMIC DNA]</scope>
    <source>
        <strain evidence="5">IBCAS-2021</strain>
        <tissue evidence="5">Leaf</tissue>
    </source>
</reference>
<dbReference type="PANTHER" id="PTHR16263">
    <property type="entry name" value="TETRATRICOPEPTIDE REPEAT PROTEIN 38"/>
    <property type="match status" value="1"/>
</dbReference>
<evidence type="ECO:0000256" key="1">
    <source>
        <dbReference type="ARBA" id="ARBA00005857"/>
    </source>
</evidence>
<evidence type="ECO:0000256" key="3">
    <source>
        <dbReference type="ARBA" id="ARBA00022737"/>
    </source>
</evidence>
<evidence type="ECO:0000313" key="6">
    <source>
        <dbReference type="Proteomes" id="UP000825729"/>
    </source>
</evidence>
<evidence type="ECO:0000313" key="5">
    <source>
        <dbReference type="EMBL" id="KAG9450381.1"/>
    </source>
</evidence>
<keyword evidence="6" id="KW-1185">Reference proteome</keyword>
<dbReference type="AlphaFoldDB" id="A0AAV7EPM9"/>
<comment type="caution">
    <text evidence="5">The sequence shown here is derived from an EMBL/GenBank/DDBJ whole genome shotgun (WGS) entry which is preliminary data.</text>
</comment>
<gene>
    <name evidence="5" type="ORF">H6P81_010346</name>
</gene>
<organism evidence="5 6">
    <name type="scientific">Aristolochia fimbriata</name>
    <name type="common">White veined hardy Dutchman's pipe vine</name>
    <dbReference type="NCBI Taxonomy" id="158543"/>
    <lineage>
        <taxon>Eukaryota</taxon>
        <taxon>Viridiplantae</taxon>
        <taxon>Streptophyta</taxon>
        <taxon>Embryophyta</taxon>
        <taxon>Tracheophyta</taxon>
        <taxon>Spermatophyta</taxon>
        <taxon>Magnoliopsida</taxon>
        <taxon>Magnoliidae</taxon>
        <taxon>Piperales</taxon>
        <taxon>Aristolochiaceae</taxon>
        <taxon>Aristolochia</taxon>
    </lineage>
</organism>
<dbReference type="CDD" id="cd05804">
    <property type="entry name" value="StaR_like"/>
    <property type="match status" value="1"/>
</dbReference>
<dbReference type="Proteomes" id="UP000825729">
    <property type="component" value="Unassembled WGS sequence"/>
</dbReference>
<proteinExistence type="inferred from homology"/>
<dbReference type="EMBL" id="JAINDJ010000004">
    <property type="protein sequence ID" value="KAG9450381.1"/>
    <property type="molecule type" value="Genomic_DNA"/>
</dbReference>
<accession>A0AAV7EPM9</accession>
<comment type="similarity">
    <text evidence="1">Belongs to the TTC38 family.</text>
</comment>
<protein>
    <recommendedName>
        <fullName evidence="2">Tetratricopeptide repeat protein 38</fullName>
    </recommendedName>
</protein>
<evidence type="ECO:0000256" key="2">
    <source>
        <dbReference type="ARBA" id="ARBA00019992"/>
    </source>
</evidence>